<accession>A0A1J7J5H0</accession>
<keyword evidence="3" id="KW-1185">Reference proteome</keyword>
<evidence type="ECO:0000313" key="3">
    <source>
        <dbReference type="Proteomes" id="UP000182658"/>
    </source>
</evidence>
<feature type="signal peptide" evidence="1">
    <location>
        <begin position="1"/>
        <end position="21"/>
    </location>
</feature>
<proteinExistence type="predicted"/>
<feature type="chain" id="PRO_5012498587" description="Secreted protein" evidence="1">
    <location>
        <begin position="22"/>
        <end position="74"/>
    </location>
</feature>
<evidence type="ECO:0008006" key="4">
    <source>
        <dbReference type="Google" id="ProtNLM"/>
    </source>
</evidence>
<dbReference type="Proteomes" id="UP000182658">
    <property type="component" value="Unassembled WGS sequence"/>
</dbReference>
<evidence type="ECO:0000256" key="1">
    <source>
        <dbReference type="SAM" id="SignalP"/>
    </source>
</evidence>
<name>A0A1J7J5H0_9PEZI</name>
<dbReference type="AlphaFoldDB" id="A0A1J7J5H0"/>
<organism evidence="2 3">
    <name type="scientific">Coniochaeta ligniaria NRRL 30616</name>
    <dbReference type="NCBI Taxonomy" id="1408157"/>
    <lineage>
        <taxon>Eukaryota</taxon>
        <taxon>Fungi</taxon>
        <taxon>Dikarya</taxon>
        <taxon>Ascomycota</taxon>
        <taxon>Pezizomycotina</taxon>
        <taxon>Sordariomycetes</taxon>
        <taxon>Sordariomycetidae</taxon>
        <taxon>Coniochaetales</taxon>
        <taxon>Coniochaetaceae</taxon>
        <taxon>Coniochaeta</taxon>
    </lineage>
</organism>
<keyword evidence="1" id="KW-0732">Signal</keyword>
<protein>
    <recommendedName>
        <fullName evidence="4">Secreted protein</fullName>
    </recommendedName>
</protein>
<reference evidence="2 3" key="1">
    <citation type="submission" date="2016-10" db="EMBL/GenBank/DDBJ databases">
        <title>Draft genome sequence of Coniochaeta ligniaria NRRL30616, a lignocellulolytic fungus for bioabatement of inhibitors in plant biomass hydrolysates.</title>
        <authorList>
            <consortium name="DOE Joint Genome Institute"/>
            <person name="Jimenez D.J."/>
            <person name="Hector R.E."/>
            <person name="Riley R."/>
            <person name="Sun H."/>
            <person name="Grigoriev I.V."/>
            <person name="Van Elsas J.D."/>
            <person name="Nichols N.N."/>
        </authorList>
    </citation>
    <scope>NUCLEOTIDE SEQUENCE [LARGE SCALE GENOMIC DNA]</scope>
    <source>
        <strain evidence="2 3">NRRL 30616</strain>
    </source>
</reference>
<dbReference type="EMBL" id="KV875093">
    <property type="protein sequence ID" value="OIW34701.1"/>
    <property type="molecule type" value="Genomic_DNA"/>
</dbReference>
<dbReference type="InParanoid" id="A0A1J7J5H0"/>
<gene>
    <name evidence="2" type="ORF">CONLIGDRAFT_16503</name>
</gene>
<sequence length="74" mass="8369">MSELVILFLPMICVTVPSCNSASVHKQVSRARLCTTCRDLKFAHFYYLRRPLQGINMTIRSKHLIGFAISLAIS</sequence>
<evidence type="ECO:0000313" key="2">
    <source>
        <dbReference type="EMBL" id="OIW34701.1"/>
    </source>
</evidence>